<name>A0A6J5LNM6_9CAUD</name>
<protein>
    <recommendedName>
        <fullName evidence="2">HNHc domain containing protein</fullName>
    </recommendedName>
</protein>
<organism evidence="1">
    <name type="scientific">uncultured Caudovirales phage</name>
    <dbReference type="NCBI Taxonomy" id="2100421"/>
    <lineage>
        <taxon>Viruses</taxon>
        <taxon>Duplodnaviria</taxon>
        <taxon>Heunggongvirae</taxon>
        <taxon>Uroviricota</taxon>
        <taxon>Caudoviricetes</taxon>
        <taxon>Peduoviridae</taxon>
        <taxon>Maltschvirus</taxon>
        <taxon>Maltschvirus maltsch</taxon>
    </lineage>
</organism>
<reference evidence="1" key="1">
    <citation type="submission" date="2020-04" db="EMBL/GenBank/DDBJ databases">
        <authorList>
            <person name="Chiriac C."/>
            <person name="Salcher M."/>
            <person name="Ghai R."/>
            <person name="Kavagutti S V."/>
        </authorList>
    </citation>
    <scope>NUCLEOTIDE SEQUENCE</scope>
</reference>
<evidence type="ECO:0008006" key="2">
    <source>
        <dbReference type="Google" id="ProtNLM"/>
    </source>
</evidence>
<sequence>MRKILCVLLVVAAPAFGQALNPAVNSDNIEENICVPGWTKTVRPPVSYTNKIKKQLLQKEGLTDASAYELDHVVPLALGGHPSSPKNLRLQPWDGPDGAHAKDVMEARMHRLVCSGLVTLKEARHCMATRWQDCLEK</sequence>
<dbReference type="EMBL" id="LR796296">
    <property type="protein sequence ID" value="CAB4134680.1"/>
    <property type="molecule type" value="Genomic_DNA"/>
</dbReference>
<accession>A0A6J5LNM6</accession>
<gene>
    <name evidence="1" type="ORF">UFOVP274_37</name>
</gene>
<proteinExistence type="predicted"/>
<evidence type="ECO:0000313" key="1">
    <source>
        <dbReference type="EMBL" id="CAB4134680.1"/>
    </source>
</evidence>